<dbReference type="AlphaFoldDB" id="X1TXI4"/>
<reference evidence="1" key="1">
    <citation type="journal article" date="2014" name="Front. Microbiol.">
        <title>High frequency of phylogenetically diverse reductive dehalogenase-homologous genes in deep subseafloor sedimentary metagenomes.</title>
        <authorList>
            <person name="Kawai M."/>
            <person name="Futagami T."/>
            <person name="Toyoda A."/>
            <person name="Takaki Y."/>
            <person name="Nishi S."/>
            <person name="Hori S."/>
            <person name="Arai W."/>
            <person name="Tsubouchi T."/>
            <person name="Morono Y."/>
            <person name="Uchiyama I."/>
            <person name="Ito T."/>
            <person name="Fujiyama A."/>
            <person name="Inagaki F."/>
            <person name="Takami H."/>
        </authorList>
    </citation>
    <scope>NUCLEOTIDE SEQUENCE</scope>
    <source>
        <strain evidence="1">Expedition CK06-06</strain>
    </source>
</reference>
<sequence length="88" mass="9975">MMNTHTILNEVAKGKELASDELLFLMEAGNQEDEIIEFANRLNREVNHDVVTFVHNRNINPDHSPRLIILRKSLGLISINSATVKLLV</sequence>
<dbReference type="EMBL" id="BARW01026854">
    <property type="protein sequence ID" value="GAJ10033.1"/>
    <property type="molecule type" value="Genomic_DNA"/>
</dbReference>
<organism evidence="1">
    <name type="scientific">marine sediment metagenome</name>
    <dbReference type="NCBI Taxonomy" id="412755"/>
    <lineage>
        <taxon>unclassified sequences</taxon>
        <taxon>metagenomes</taxon>
        <taxon>ecological metagenomes</taxon>
    </lineage>
</organism>
<evidence type="ECO:0000313" key="1">
    <source>
        <dbReference type="EMBL" id="GAJ10033.1"/>
    </source>
</evidence>
<proteinExistence type="predicted"/>
<name>X1TXI4_9ZZZZ</name>
<comment type="caution">
    <text evidence="1">The sequence shown here is derived from an EMBL/GenBank/DDBJ whole genome shotgun (WGS) entry which is preliminary data.</text>
</comment>
<protein>
    <submittedName>
        <fullName evidence="1">Uncharacterized protein</fullName>
    </submittedName>
</protein>
<feature type="non-terminal residue" evidence="1">
    <location>
        <position position="88"/>
    </location>
</feature>
<gene>
    <name evidence="1" type="ORF">S12H4_43711</name>
</gene>
<accession>X1TXI4</accession>